<evidence type="ECO:0000313" key="5">
    <source>
        <dbReference type="Proteomes" id="UP001145742"/>
    </source>
</evidence>
<evidence type="ECO:0000256" key="3">
    <source>
        <dbReference type="ARBA" id="ARBA00048018"/>
    </source>
</evidence>
<dbReference type="EC" id="3.1.1.96" evidence="1"/>
<dbReference type="Pfam" id="PF02580">
    <property type="entry name" value="Tyr_Deacylase"/>
    <property type="match status" value="1"/>
</dbReference>
<name>A0ABQ9DT10_9PASS</name>
<comment type="caution">
    <text evidence="4">The sequence shown here is derived from an EMBL/GenBank/DDBJ whole genome shotgun (WGS) entry which is preliminary data.</text>
</comment>
<keyword evidence="5" id="KW-1185">Reference proteome</keyword>
<dbReference type="SUPFAM" id="SSF69500">
    <property type="entry name" value="DTD-like"/>
    <property type="match status" value="1"/>
</dbReference>
<accession>A0ABQ9DT10</accession>
<protein>
    <recommendedName>
        <fullName evidence="1">D-aminoacyl-tRNA deacylase</fullName>
        <ecNumber evidence="1">3.1.1.96</ecNumber>
    </recommendedName>
</protein>
<gene>
    <name evidence="4" type="ORF">WISP_06046</name>
</gene>
<evidence type="ECO:0000256" key="1">
    <source>
        <dbReference type="ARBA" id="ARBA00013056"/>
    </source>
</evidence>
<dbReference type="Gene3D" id="3.50.80.10">
    <property type="entry name" value="D-tyrosyl-tRNA(Tyr) deacylase"/>
    <property type="match status" value="1"/>
</dbReference>
<evidence type="ECO:0000313" key="4">
    <source>
        <dbReference type="EMBL" id="KAJ7427537.1"/>
    </source>
</evidence>
<dbReference type="EMBL" id="WHWB01031935">
    <property type="protein sequence ID" value="KAJ7427537.1"/>
    <property type="molecule type" value="Genomic_DNA"/>
</dbReference>
<organism evidence="4 5">
    <name type="scientific">Willisornis vidua</name>
    <name type="common">Xingu scale-backed antbird</name>
    <dbReference type="NCBI Taxonomy" id="1566151"/>
    <lineage>
        <taxon>Eukaryota</taxon>
        <taxon>Metazoa</taxon>
        <taxon>Chordata</taxon>
        <taxon>Craniata</taxon>
        <taxon>Vertebrata</taxon>
        <taxon>Euteleostomi</taxon>
        <taxon>Archelosauria</taxon>
        <taxon>Archosauria</taxon>
        <taxon>Dinosauria</taxon>
        <taxon>Saurischia</taxon>
        <taxon>Theropoda</taxon>
        <taxon>Coelurosauria</taxon>
        <taxon>Aves</taxon>
        <taxon>Neognathae</taxon>
        <taxon>Neoaves</taxon>
        <taxon>Telluraves</taxon>
        <taxon>Australaves</taxon>
        <taxon>Passeriformes</taxon>
        <taxon>Thamnophilidae</taxon>
        <taxon>Willisornis</taxon>
    </lineage>
</organism>
<comment type="catalytic activity">
    <reaction evidence="2">
        <text>glycyl-tRNA(Ala) + H2O = tRNA(Ala) + glycine + H(+)</text>
        <dbReference type="Rhea" id="RHEA:53744"/>
        <dbReference type="Rhea" id="RHEA-COMP:9657"/>
        <dbReference type="Rhea" id="RHEA-COMP:13640"/>
        <dbReference type="ChEBI" id="CHEBI:15377"/>
        <dbReference type="ChEBI" id="CHEBI:15378"/>
        <dbReference type="ChEBI" id="CHEBI:57305"/>
        <dbReference type="ChEBI" id="CHEBI:78442"/>
        <dbReference type="ChEBI" id="CHEBI:78522"/>
        <dbReference type="EC" id="3.1.1.96"/>
    </reaction>
</comment>
<dbReference type="Proteomes" id="UP001145742">
    <property type="component" value="Unassembled WGS sequence"/>
</dbReference>
<sequence>MCVGGLYQELEKSCRPLKLVSPGASVWESQDLWSKTGQTQLLDKSRLYGKFGAYMQVHIQNDGPVTIELESPAATVDLKQGSSLVAAGDEFTTEHNLREGVILHPGDVSCLVQLLISSAWPRYW</sequence>
<dbReference type="InterPro" id="IPR023509">
    <property type="entry name" value="DTD-like_sf"/>
</dbReference>
<evidence type="ECO:0000256" key="2">
    <source>
        <dbReference type="ARBA" id="ARBA00047676"/>
    </source>
</evidence>
<proteinExistence type="predicted"/>
<reference evidence="4" key="1">
    <citation type="submission" date="2019-10" db="EMBL/GenBank/DDBJ databases">
        <authorList>
            <person name="Soares A.E.R."/>
            <person name="Aleixo A."/>
            <person name="Schneider P."/>
            <person name="Miyaki C.Y."/>
            <person name="Schneider M.P."/>
            <person name="Mello C."/>
            <person name="Vasconcelos A.T.R."/>
        </authorList>
    </citation>
    <scope>NUCLEOTIDE SEQUENCE</scope>
    <source>
        <tissue evidence="4">Muscle</tissue>
    </source>
</reference>
<comment type="catalytic activity">
    <reaction evidence="3">
        <text>a D-aminoacyl-tRNA + H2O = a tRNA + a D-alpha-amino acid + H(+)</text>
        <dbReference type="Rhea" id="RHEA:13953"/>
        <dbReference type="Rhea" id="RHEA-COMP:10123"/>
        <dbReference type="Rhea" id="RHEA-COMP:10124"/>
        <dbReference type="ChEBI" id="CHEBI:15377"/>
        <dbReference type="ChEBI" id="CHEBI:15378"/>
        <dbReference type="ChEBI" id="CHEBI:59871"/>
        <dbReference type="ChEBI" id="CHEBI:78442"/>
        <dbReference type="ChEBI" id="CHEBI:79333"/>
        <dbReference type="EC" id="3.1.1.96"/>
    </reaction>
</comment>
<dbReference type="InterPro" id="IPR003732">
    <property type="entry name" value="Daa-tRNA_deacyls_DTD"/>
</dbReference>